<feature type="region of interest" description="Disordered" evidence="4">
    <location>
        <begin position="1"/>
        <end position="43"/>
    </location>
</feature>
<protein>
    <submittedName>
        <fullName evidence="5">Pentatricopeptide repeat-containing protein, mitochondrial</fullName>
    </submittedName>
</protein>
<evidence type="ECO:0000313" key="5">
    <source>
        <dbReference type="EMBL" id="OAY73529.1"/>
    </source>
</evidence>
<feature type="repeat" description="PPR" evidence="3">
    <location>
        <begin position="176"/>
        <end position="207"/>
    </location>
</feature>
<evidence type="ECO:0000256" key="3">
    <source>
        <dbReference type="PROSITE-ProRule" id="PRU00708"/>
    </source>
</evidence>
<proteinExistence type="predicted"/>
<keyword evidence="2" id="KW-0809">Transit peptide</keyword>
<evidence type="ECO:0000256" key="4">
    <source>
        <dbReference type="SAM" id="MobiDB-lite"/>
    </source>
</evidence>
<dbReference type="PANTHER" id="PTHR47933">
    <property type="entry name" value="PENTATRICOPEPTIDE REPEAT-CONTAINING PROTEIN 1, MITOCHONDRIAL"/>
    <property type="match status" value="1"/>
</dbReference>
<feature type="repeat" description="PPR" evidence="3">
    <location>
        <begin position="354"/>
        <end position="388"/>
    </location>
</feature>
<sequence length="529" mass="58283">MSAVEAEDFTNPLHAVPAPKTAAARDAAPAPAPAPAPLEPPSSDPRVVAFREILSRVPASEVEAVLSRCGLAPLPEVVEAVLRQSYASPATAVRFFRWSGLKAKHTAGAWNLMVDVLGKNALFEPMWDAIRSMRQEPGALSVATFASAFSSYCSLGRVKEAVMTFDVMDRYGVPQDVVAVNSLLSALCRADGRTADAAAFFDRVKSKIPPDADTFAILLEGWQKEGNAARAKTTFGEMVVRVGWSAASMAAYDAFLSTLVRGGLAEEAVKFLKVMKGKGRLPGLKFFSSALDILVEQNDHAHALALWAIMVLDGGLVPDVAMYNAMIALLCGARDVNSAFRLLDEMPFHCAFPDSLTYNTIFDCLLRNRMPREAHSFFKEMRKNEQLPSSPNCIAAIRMFFNEFDPTAALELWNCVLEENFFPPDDCANELLLGLCDLGRLGEVRKYAEDMLDREVELRPSTMEKMKTAFHKAGKLDSYDQKGYLYPSQCGVPIRPLQPRLAQFFTIDVCNILKFKLQIPFKSTMERPS</sequence>
<feature type="repeat" description="PPR" evidence="3">
    <location>
        <begin position="319"/>
        <end position="353"/>
    </location>
</feature>
<dbReference type="Pfam" id="PF01535">
    <property type="entry name" value="PPR"/>
    <property type="match status" value="2"/>
</dbReference>
<name>A0A199V8X1_ANACO</name>
<dbReference type="Gene3D" id="1.25.40.10">
    <property type="entry name" value="Tetratricopeptide repeat domain"/>
    <property type="match status" value="3"/>
</dbReference>
<dbReference type="AlphaFoldDB" id="A0A199V8X1"/>
<dbReference type="STRING" id="4615.A0A199V8X1"/>
<dbReference type="InterPro" id="IPR051240">
    <property type="entry name" value="Mito_RNA-Proc/Resp"/>
</dbReference>
<dbReference type="PANTHER" id="PTHR47933:SF14">
    <property type="entry name" value="PENTATRICOPEPTIDE REPEAT (PPR) SUPERFAMILY PROTEIN"/>
    <property type="match status" value="1"/>
</dbReference>
<dbReference type="InterPro" id="IPR011990">
    <property type="entry name" value="TPR-like_helical_dom_sf"/>
</dbReference>
<evidence type="ECO:0000256" key="2">
    <source>
        <dbReference type="ARBA" id="ARBA00022946"/>
    </source>
</evidence>
<dbReference type="PROSITE" id="PS51375">
    <property type="entry name" value="PPR"/>
    <property type="match status" value="5"/>
</dbReference>
<reference evidence="5 6" key="1">
    <citation type="journal article" date="2016" name="DNA Res.">
        <title>The draft genome of MD-2 pineapple using hybrid error correction of long reads.</title>
        <authorList>
            <person name="Redwan R.M."/>
            <person name="Saidin A."/>
            <person name="Kumar S.V."/>
        </authorList>
    </citation>
    <scope>NUCLEOTIDE SEQUENCE [LARGE SCALE GENOMIC DNA]</scope>
    <source>
        <strain evidence="6">cv. MD2</strain>
        <tissue evidence="5">Leaf</tissue>
    </source>
</reference>
<feature type="compositionally biased region" description="Low complexity" evidence="4">
    <location>
        <begin position="15"/>
        <end position="29"/>
    </location>
</feature>
<dbReference type="GO" id="GO:0003729">
    <property type="term" value="F:mRNA binding"/>
    <property type="evidence" value="ECO:0007669"/>
    <property type="project" value="TreeGrafter"/>
</dbReference>
<organism evidence="5 6">
    <name type="scientific">Ananas comosus</name>
    <name type="common">Pineapple</name>
    <name type="synonym">Ananas ananas</name>
    <dbReference type="NCBI Taxonomy" id="4615"/>
    <lineage>
        <taxon>Eukaryota</taxon>
        <taxon>Viridiplantae</taxon>
        <taxon>Streptophyta</taxon>
        <taxon>Embryophyta</taxon>
        <taxon>Tracheophyta</taxon>
        <taxon>Spermatophyta</taxon>
        <taxon>Magnoliopsida</taxon>
        <taxon>Liliopsida</taxon>
        <taxon>Poales</taxon>
        <taxon>Bromeliaceae</taxon>
        <taxon>Bromelioideae</taxon>
        <taxon>Ananas</taxon>
    </lineage>
</organism>
<dbReference type="EMBL" id="LSRQ01002666">
    <property type="protein sequence ID" value="OAY73529.1"/>
    <property type="molecule type" value="Genomic_DNA"/>
</dbReference>
<dbReference type="Pfam" id="PF13041">
    <property type="entry name" value="PPR_2"/>
    <property type="match status" value="1"/>
</dbReference>
<accession>A0A199V8X1</accession>
<feature type="repeat" description="PPR" evidence="3">
    <location>
        <begin position="141"/>
        <end position="175"/>
    </location>
</feature>
<comment type="caution">
    <text evidence="5">The sequence shown here is derived from an EMBL/GenBank/DDBJ whole genome shotgun (WGS) entry which is preliminary data.</text>
</comment>
<dbReference type="InterPro" id="IPR002885">
    <property type="entry name" value="PPR_rpt"/>
</dbReference>
<dbReference type="Proteomes" id="UP000092600">
    <property type="component" value="Unassembled WGS sequence"/>
</dbReference>
<feature type="repeat" description="PPR" evidence="3">
    <location>
        <begin position="248"/>
        <end position="282"/>
    </location>
</feature>
<feature type="compositionally biased region" description="Pro residues" evidence="4">
    <location>
        <begin position="30"/>
        <end position="43"/>
    </location>
</feature>
<evidence type="ECO:0000256" key="1">
    <source>
        <dbReference type="ARBA" id="ARBA00022737"/>
    </source>
</evidence>
<gene>
    <name evidence="5" type="ORF">ACMD2_02495</name>
</gene>
<keyword evidence="1" id="KW-0677">Repeat</keyword>
<dbReference type="NCBIfam" id="TIGR00756">
    <property type="entry name" value="PPR"/>
    <property type="match status" value="3"/>
</dbReference>
<evidence type="ECO:0000313" key="6">
    <source>
        <dbReference type="Proteomes" id="UP000092600"/>
    </source>
</evidence>